<evidence type="ECO:0000256" key="4">
    <source>
        <dbReference type="SAM" id="MobiDB-lite"/>
    </source>
</evidence>
<dbReference type="GO" id="GO:0003730">
    <property type="term" value="F:mRNA 3'-UTR binding"/>
    <property type="evidence" value="ECO:0007669"/>
    <property type="project" value="TreeGrafter"/>
</dbReference>
<dbReference type="InterPro" id="IPR035979">
    <property type="entry name" value="RBD_domain_sf"/>
</dbReference>
<sequence length="365" mass="36880">MPYQGGGGYGGGGGGYGGGGGGGGRYGGGGGGGGRGGRGGGRGGGGRYNDEGDADPNAEQFRKLFVGGLSYETDEDGLRTHFEKWGEIVDCVVMRDPNTKRSRGFGFITYKDSAMIDEAQTNRPHKIDNREVETKRAMPRDAAGTSNHQSVKKMFIGGMKDDTTEEHIREVFSTFGSIESIDIVTDKNTGKVRGFAFVSFEDYDSVDKAVLKKRHDLNGRKVEVKKAVSKDQMDGGARGGGMAGRGRGRGDSYGGGYGANGGGGGYGGYSGGGGYGGGGYGGGYGGQGWGGSGGGYGDYNSSWGGGGGGGFGSNYGGDYGGGPMKGGGYSARGQGPYGDKNVTNVSSAGGYGQGGGYGGGGGYRR</sequence>
<gene>
    <name evidence="6" type="ORF">GSLYS_00016118001</name>
</gene>
<dbReference type="FunFam" id="3.30.70.330:FF:000040">
    <property type="entry name" value="Heterogeneous nuclear ribonucleoprotein A2/B1"/>
    <property type="match status" value="1"/>
</dbReference>
<dbReference type="Pfam" id="PF00076">
    <property type="entry name" value="RRM_1"/>
    <property type="match status" value="2"/>
</dbReference>
<evidence type="ECO:0000313" key="7">
    <source>
        <dbReference type="Proteomes" id="UP001497497"/>
    </source>
</evidence>
<evidence type="ECO:0000313" key="6">
    <source>
        <dbReference type="EMBL" id="CAL1542584.1"/>
    </source>
</evidence>
<evidence type="ECO:0000256" key="2">
    <source>
        <dbReference type="ARBA" id="ARBA00022884"/>
    </source>
</evidence>
<dbReference type="Proteomes" id="UP001497497">
    <property type="component" value="Unassembled WGS sequence"/>
</dbReference>
<organism evidence="6 7">
    <name type="scientific">Lymnaea stagnalis</name>
    <name type="common">Great pond snail</name>
    <name type="synonym">Helix stagnalis</name>
    <dbReference type="NCBI Taxonomy" id="6523"/>
    <lineage>
        <taxon>Eukaryota</taxon>
        <taxon>Metazoa</taxon>
        <taxon>Spiralia</taxon>
        <taxon>Lophotrochozoa</taxon>
        <taxon>Mollusca</taxon>
        <taxon>Gastropoda</taxon>
        <taxon>Heterobranchia</taxon>
        <taxon>Euthyneura</taxon>
        <taxon>Panpulmonata</taxon>
        <taxon>Hygrophila</taxon>
        <taxon>Lymnaeoidea</taxon>
        <taxon>Lymnaeidae</taxon>
        <taxon>Lymnaea</taxon>
    </lineage>
</organism>
<dbReference type="GO" id="GO:0000398">
    <property type="term" value="P:mRNA splicing, via spliceosome"/>
    <property type="evidence" value="ECO:0007669"/>
    <property type="project" value="TreeGrafter"/>
</dbReference>
<evidence type="ECO:0000256" key="3">
    <source>
        <dbReference type="PROSITE-ProRule" id="PRU00176"/>
    </source>
</evidence>
<keyword evidence="1" id="KW-0677">Repeat</keyword>
<feature type="domain" description="RRM" evidence="5">
    <location>
        <begin position="62"/>
        <end position="145"/>
    </location>
</feature>
<feature type="compositionally biased region" description="Gly residues" evidence="4">
    <location>
        <begin position="1"/>
        <end position="47"/>
    </location>
</feature>
<evidence type="ECO:0000256" key="1">
    <source>
        <dbReference type="ARBA" id="ARBA00022737"/>
    </source>
</evidence>
<feature type="region of interest" description="Disordered" evidence="4">
    <location>
        <begin position="1"/>
        <end position="56"/>
    </location>
</feature>
<dbReference type="EMBL" id="CAXITT010000494">
    <property type="protein sequence ID" value="CAL1542584.1"/>
    <property type="molecule type" value="Genomic_DNA"/>
</dbReference>
<feature type="region of interest" description="Disordered" evidence="4">
    <location>
        <begin position="328"/>
        <end position="365"/>
    </location>
</feature>
<dbReference type="SUPFAM" id="SSF54928">
    <property type="entry name" value="RNA-binding domain, RBD"/>
    <property type="match status" value="2"/>
</dbReference>
<dbReference type="Gene3D" id="3.30.70.330">
    <property type="match status" value="2"/>
</dbReference>
<reference evidence="6 7" key="1">
    <citation type="submission" date="2024-04" db="EMBL/GenBank/DDBJ databases">
        <authorList>
            <consortium name="Genoscope - CEA"/>
            <person name="William W."/>
        </authorList>
    </citation>
    <scope>NUCLEOTIDE SEQUENCE [LARGE SCALE GENOMIC DNA]</scope>
</reference>
<dbReference type="PANTHER" id="PTHR48026">
    <property type="entry name" value="HOMOLOGOUS TO DROSOPHILA SQD (SQUID) PROTEIN"/>
    <property type="match status" value="1"/>
</dbReference>
<dbReference type="CDD" id="cd12578">
    <property type="entry name" value="RRM1_hnRNPA_like"/>
    <property type="match status" value="1"/>
</dbReference>
<comment type="caution">
    <text evidence="6">The sequence shown here is derived from an EMBL/GenBank/DDBJ whole genome shotgun (WGS) entry which is preliminary data.</text>
</comment>
<keyword evidence="7" id="KW-1185">Reference proteome</keyword>
<protein>
    <recommendedName>
        <fullName evidence="5">RRM domain-containing protein</fullName>
    </recommendedName>
</protein>
<dbReference type="InterPro" id="IPR012677">
    <property type="entry name" value="Nucleotide-bd_a/b_plait_sf"/>
</dbReference>
<keyword evidence="2 3" id="KW-0694">RNA-binding</keyword>
<feature type="compositionally biased region" description="Gly residues" evidence="4">
    <location>
        <begin position="349"/>
        <end position="365"/>
    </location>
</feature>
<name>A0AAV2I8J2_LYMST</name>
<dbReference type="SMART" id="SM00360">
    <property type="entry name" value="RRM"/>
    <property type="match status" value="2"/>
</dbReference>
<dbReference type="GO" id="GO:0071013">
    <property type="term" value="C:catalytic step 2 spliceosome"/>
    <property type="evidence" value="ECO:0007669"/>
    <property type="project" value="TreeGrafter"/>
</dbReference>
<feature type="domain" description="RRM" evidence="5">
    <location>
        <begin position="152"/>
        <end position="229"/>
    </location>
</feature>
<proteinExistence type="predicted"/>
<dbReference type="PROSITE" id="PS50102">
    <property type="entry name" value="RRM"/>
    <property type="match status" value="2"/>
</dbReference>
<dbReference type="InterPro" id="IPR000504">
    <property type="entry name" value="RRM_dom"/>
</dbReference>
<evidence type="ECO:0000259" key="5">
    <source>
        <dbReference type="PROSITE" id="PS50102"/>
    </source>
</evidence>
<dbReference type="PANTHER" id="PTHR48026:SF14">
    <property type="entry name" value="HETEROGENEOUS NUCLEAR RIBONUCLEOPROTEIN A1"/>
    <property type="match status" value="1"/>
</dbReference>
<dbReference type="AlphaFoldDB" id="A0AAV2I8J2"/>
<accession>A0AAV2I8J2</accession>